<name>A0A0C2XTI4_HEBCY</name>
<evidence type="ECO:0000313" key="3">
    <source>
        <dbReference type="Proteomes" id="UP000053424"/>
    </source>
</evidence>
<accession>A0A0C2XTI4</accession>
<keyword evidence="1" id="KW-0472">Membrane</keyword>
<feature type="transmembrane region" description="Helical" evidence="1">
    <location>
        <begin position="297"/>
        <end position="324"/>
    </location>
</feature>
<sequence length="398" mass="45539">MAMAAYILGEFNSTTAQRESLSTHRPENDLGRNGDSKRILLVSAMFPLRKSKHLTAEYDRWLRHYLGAITTDIYLFTTPAMEARIRAFRGENLTLTIDTTYSSPFEIPALKGKEVEYKKMQAKDREKSIHSIELYAVWNAKPFFLDAAVRSLERQGVKYDYAFWNDAGSFREEHRYRQWPSPAKVQEVWDEAASTALAEGTYLAASTSGYQMAAMKHLDPTELALMLEQQETMLEWLGNILKVAWHSVGHFLGELGTWISRMGLWIFEIPVAWTFQAISDAYLFLQRHPHPFHIIGWAIFFGPIIILVPCLLLLELLILTLFYLGFLFHGLAPGSAEDRFDGLKEYFMDTRETIYATVEDWTATLNKWTMDYPPLLILRLAAGAASTLISVGIWNGWS</sequence>
<proteinExistence type="predicted"/>
<evidence type="ECO:0000256" key="1">
    <source>
        <dbReference type="SAM" id="Phobius"/>
    </source>
</evidence>
<reference evidence="3" key="2">
    <citation type="submission" date="2015-01" db="EMBL/GenBank/DDBJ databases">
        <title>Evolutionary Origins and Diversification of the Mycorrhizal Mutualists.</title>
        <authorList>
            <consortium name="DOE Joint Genome Institute"/>
            <consortium name="Mycorrhizal Genomics Consortium"/>
            <person name="Kohler A."/>
            <person name="Kuo A."/>
            <person name="Nagy L.G."/>
            <person name="Floudas D."/>
            <person name="Copeland A."/>
            <person name="Barry K.W."/>
            <person name="Cichocki N."/>
            <person name="Veneault-Fourrey C."/>
            <person name="LaButti K."/>
            <person name="Lindquist E.A."/>
            <person name="Lipzen A."/>
            <person name="Lundell T."/>
            <person name="Morin E."/>
            <person name="Murat C."/>
            <person name="Riley R."/>
            <person name="Ohm R."/>
            <person name="Sun H."/>
            <person name="Tunlid A."/>
            <person name="Henrissat B."/>
            <person name="Grigoriev I.V."/>
            <person name="Hibbett D.S."/>
            <person name="Martin F."/>
        </authorList>
    </citation>
    <scope>NUCLEOTIDE SEQUENCE [LARGE SCALE GENOMIC DNA]</scope>
    <source>
        <strain evidence="3">h7</strain>
    </source>
</reference>
<feature type="transmembrane region" description="Helical" evidence="1">
    <location>
        <begin position="376"/>
        <end position="397"/>
    </location>
</feature>
<dbReference type="HOGENOM" id="CLU_692720_0_0_1"/>
<dbReference type="OrthoDB" id="2977496at2759"/>
<keyword evidence="1" id="KW-0812">Transmembrane</keyword>
<reference evidence="2 3" key="1">
    <citation type="submission" date="2014-04" db="EMBL/GenBank/DDBJ databases">
        <authorList>
            <consortium name="DOE Joint Genome Institute"/>
            <person name="Kuo A."/>
            <person name="Gay G."/>
            <person name="Dore J."/>
            <person name="Kohler A."/>
            <person name="Nagy L.G."/>
            <person name="Floudas D."/>
            <person name="Copeland A."/>
            <person name="Barry K.W."/>
            <person name="Cichocki N."/>
            <person name="Veneault-Fourrey C."/>
            <person name="LaButti K."/>
            <person name="Lindquist E.A."/>
            <person name="Lipzen A."/>
            <person name="Lundell T."/>
            <person name="Morin E."/>
            <person name="Murat C."/>
            <person name="Sun H."/>
            <person name="Tunlid A."/>
            <person name="Henrissat B."/>
            <person name="Grigoriev I.V."/>
            <person name="Hibbett D.S."/>
            <person name="Martin F."/>
            <person name="Nordberg H.P."/>
            <person name="Cantor M.N."/>
            <person name="Hua S.X."/>
        </authorList>
    </citation>
    <scope>NUCLEOTIDE SEQUENCE [LARGE SCALE GENOMIC DNA]</scope>
    <source>
        <strain evidence="3">h7</strain>
    </source>
</reference>
<protein>
    <submittedName>
        <fullName evidence="2">Uncharacterized protein</fullName>
    </submittedName>
</protein>
<gene>
    <name evidence="2" type="ORF">M413DRAFT_28091</name>
</gene>
<keyword evidence="3" id="KW-1185">Reference proteome</keyword>
<evidence type="ECO:0000313" key="2">
    <source>
        <dbReference type="EMBL" id="KIM40993.1"/>
    </source>
</evidence>
<organism evidence="2 3">
    <name type="scientific">Hebeloma cylindrosporum</name>
    <dbReference type="NCBI Taxonomy" id="76867"/>
    <lineage>
        <taxon>Eukaryota</taxon>
        <taxon>Fungi</taxon>
        <taxon>Dikarya</taxon>
        <taxon>Basidiomycota</taxon>
        <taxon>Agaricomycotina</taxon>
        <taxon>Agaricomycetes</taxon>
        <taxon>Agaricomycetidae</taxon>
        <taxon>Agaricales</taxon>
        <taxon>Agaricineae</taxon>
        <taxon>Hymenogastraceae</taxon>
        <taxon>Hebeloma</taxon>
    </lineage>
</organism>
<dbReference type="Proteomes" id="UP000053424">
    <property type="component" value="Unassembled WGS sequence"/>
</dbReference>
<dbReference type="AlphaFoldDB" id="A0A0C2XTI4"/>
<dbReference type="EMBL" id="KN831781">
    <property type="protein sequence ID" value="KIM40993.1"/>
    <property type="molecule type" value="Genomic_DNA"/>
</dbReference>
<keyword evidence="1" id="KW-1133">Transmembrane helix</keyword>